<sequence length="197" mass="21147">MKRAFAFRGVAVAACALGLALVAGCSSDEGVAPADTFYGKLIRGSGEPAQEVDKEITTPQGFCPKVTIRAGTQTFLVTTGGRGDKKAEIRYQGTLTDTARECNRSTGVLRMRVGVSGRVITGPKGGAGTVHLPLRVVALIPKLEQTEQKVFYTKLHDVVVQIPEGQGSVPWAFIDEEVVIDTTERFRVYVGFDSSKK</sequence>
<feature type="chain" id="PRO_5016301442" description="Lipoprotein" evidence="1">
    <location>
        <begin position="26"/>
        <end position="197"/>
    </location>
</feature>
<dbReference type="RefSeq" id="WP_111433867.1">
    <property type="nucleotide sequence ID" value="NZ_JACIGG010000013.1"/>
</dbReference>
<keyword evidence="3" id="KW-1185">Reference proteome</keyword>
<name>A0A327JYB7_9HYPH</name>
<evidence type="ECO:0008006" key="4">
    <source>
        <dbReference type="Google" id="ProtNLM"/>
    </source>
</evidence>
<dbReference type="OrthoDB" id="7678486at2"/>
<dbReference type="EMBL" id="NPEV01000012">
    <property type="protein sequence ID" value="RAI28078.1"/>
    <property type="molecule type" value="Genomic_DNA"/>
</dbReference>
<dbReference type="AlphaFoldDB" id="A0A327JYB7"/>
<dbReference type="Proteomes" id="UP000249299">
    <property type="component" value="Unassembled WGS sequence"/>
</dbReference>
<reference evidence="2 3" key="1">
    <citation type="submission" date="2017-07" db="EMBL/GenBank/DDBJ databases">
        <title>Draft Genome Sequences of Select Purple Nonsulfur Bacteria.</title>
        <authorList>
            <person name="Lasarre B."/>
            <person name="Mckinlay J.B."/>
        </authorList>
    </citation>
    <scope>NUCLEOTIDE SEQUENCE [LARGE SCALE GENOMIC DNA]</scope>
    <source>
        <strain evidence="2 3">DSM 11290</strain>
    </source>
</reference>
<keyword evidence="1" id="KW-0732">Signal</keyword>
<feature type="signal peptide" evidence="1">
    <location>
        <begin position="1"/>
        <end position="25"/>
    </location>
</feature>
<accession>A0A327JYB7</accession>
<dbReference type="PROSITE" id="PS51257">
    <property type="entry name" value="PROKAR_LIPOPROTEIN"/>
    <property type="match status" value="1"/>
</dbReference>
<evidence type="ECO:0000313" key="3">
    <source>
        <dbReference type="Proteomes" id="UP000249299"/>
    </source>
</evidence>
<proteinExistence type="predicted"/>
<comment type="caution">
    <text evidence="2">The sequence shown here is derived from an EMBL/GenBank/DDBJ whole genome shotgun (WGS) entry which is preliminary data.</text>
</comment>
<evidence type="ECO:0000256" key="1">
    <source>
        <dbReference type="SAM" id="SignalP"/>
    </source>
</evidence>
<evidence type="ECO:0000313" key="2">
    <source>
        <dbReference type="EMBL" id="RAI28078.1"/>
    </source>
</evidence>
<protein>
    <recommendedName>
        <fullName evidence="4">Lipoprotein</fullName>
    </recommendedName>
</protein>
<gene>
    <name evidence="2" type="ORF">CH339_08260</name>
</gene>
<organism evidence="2 3">
    <name type="scientific">Rhodobium orientis</name>
    <dbReference type="NCBI Taxonomy" id="34017"/>
    <lineage>
        <taxon>Bacteria</taxon>
        <taxon>Pseudomonadati</taxon>
        <taxon>Pseudomonadota</taxon>
        <taxon>Alphaproteobacteria</taxon>
        <taxon>Hyphomicrobiales</taxon>
        <taxon>Rhodobiaceae</taxon>
        <taxon>Rhodobium</taxon>
    </lineage>
</organism>